<reference evidence="2 3" key="1">
    <citation type="submission" date="2024-01" db="EMBL/GenBank/DDBJ databases">
        <title>The genome of the rayed Mediterranean limpet Patella caerulea (Linnaeus, 1758).</title>
        <authorList>
            <person name="Anh-Thu Weber A."/>
            <person name="Halstead-Nussloch G."/>
        </authorList>
    </citation>
    <scope>NUCLEOTIDE SEQUENCE [LARGE SCALE GENOMIC DNA]</scope>
    <source>
        <strain evidence="2">AATW-2023a</strain>
        <tissue evidence="2">Whole specimen</tissue>
    </source>
</reference>
<protein>
    <submittedName>
        <fullName evidence="2">Uncharacterized protein</fullName>
    </submittedName>
</protein>
<feature type="compositionally biased region" description="Basic and acidic residues" evidence="1">
    <location>
        <begin position="1"/>
        <end position="36"/>
    </location>
</feature>
<proteinExistence type="predicted"/>
<evidence type="ECO:0000313" key="3">
    <source>
        <dbReference type="Proteomes" id="UP001347796"/>
    </source>
</evidence>
<dbReference type="AlphaFoldDB" id="A0AAN8JJN7"/>
<keyword evidence="3" id="KW-1185">Reference proteome</keyword>
<evidence type="ECO:0000256" key="1">
    <source>
        <dbReference type="SAM" id="MobiDB-lite"/>
    </source>
</evidence>
<feature type="compositionally biased region" description="Basic and acidic residues" evidence="1">
    <location>
        <begin position="46"/>
        <end position="82"/>
    </location>
</feature>
<comment type="caution">
    <text evidence="2">The sequence shown here is derived from an EMBL/GenBank/DDBJ whole genome shotgun (WGS) entry which is preliminary data.</text>
</comment>
<name>A0AAN8JJN7_PATCE</name>
<organism evidence="2 3">
    <name type="scientific">Patella caerulea</name>
    <name type="common">Rayed Mediterranean limpet</name>
    <dbReference type="NCBI Taxonomy" id="87958"/>
    <lineage>
        <taxon>Eukaryota</taxon>
        <taxon>Metazoa</taxon>
        <taxon>Spiralia</taxon>
        <taxon>Lophotrochozoa</taxon>
        <taxon>Mollusca</taxon>
        <taxon>Gastropoda</taxon>
        <taxon>Patellogastropoda</taxon>
        <taxon>Patelloidea</taxon>
        <taxon>Patellidae</taxon>
        <taxon>Patella</taxon>
    </lineage>
</organism>
<feature type="region of interest" description="Disordered" evidence="1">
    <location>
        <begin position="1"/>
        <end position="91"/>
    </location>
</feature>
<gene>
    <name evidence="2" type="ORF">SNE40_015303</name>
</gene>
<dbReference type="EMBL" id="JAZGQO010000010">
    <property type="protein sequence ID" value="KAK6177138.1"/>
    <property type="molecule type" value="Genomic_DNA"/>
</dbReference>
<sequence>MSGKEGGKKHAVKEQKKHHEDEHNKAGKQKHIEDPKNGTALKAPKHKDDKAEKHQGAPHKERHQDAPHKEKHEDAPHKEKAQKGGKKTGKK</sequence>
<accession>A0AAN8JJN7</accession>
<dbReference type="Proteomes" id="UP001347796">
    <property type="component" value="Unassembled WGS sequence"/>
</dbReference>
<evidence type="ECO:0000313" key="2">
    <source>
        <dbReference type="EMBL" id="KAK6177138.1"/>
    </source>
</evidence>